<evidence type="ECO:0000256" key="1">
    <source>
        <dbReference type="ARBA" id="ARBA00007754"/>
    </source>
</evidence>
<sequence length="343" mass="37198">MFKARSRAARALAPAAALAVTAVAAGCDSSGAVATPKISTTARAGVAPTPPGKGAYFGAWVPAEQGGDAEDAPGGPGMAAVTGFERGLGRSLDIVQTFHGWKSQFPDKTDTAVAQSSRYLLLTWSGTDTREIVRGEHDALIRERARAVKALGKPVFLRWQRDMDKDGLQAKVHSAGDYVAAWKHIRALFAQEKVANVAWVWCPTAGGFASGKAEPFYPGDDQVDWICADVYPGADYEYRDLSEPIRGFLEWAGGRAKPIMVAEFGVPRSYGERRAEWLRKAAQTLQHPQVKAVVYFNSNENATDPRDERRKYSVTGDRHAVSALREFATVPYFNPRNLPVSGG</sequence>
<dbReference type="InterPro" id="IPR022790">
    <property type="entry name" value="GH26_dom"/>
</dbReference>
<feature type="chain" id="PRO_5047358161" description="GH26 domain-containing protein" evidence="5">
    <location>
        <begin position="25"/>
        <end position="343"/>
    </location>
</feature>
<keyword evidence="5" id="KW-0732">Signal</keyword>
<comment type="similarity">
    <text evidence="1 4">Belongs to the glycosyl hydrolase 26 family.</text>
</comment>
<feature type="signal peptide" evidence="5">
    <location>
        <begin position="1"/>
        <end position="24"/>
    </location>
</feature>
<comment type="caution">
    <text evidence="7">The sequence shown here is derived from an EMBL/GenBank/DDBJ whole genome shotgun (WGS) entry which is preliminary data.</text>
</comment>
<evidence type="ECO:0000256" key="5">
    <source>
        <dbReference type="SAM" id="SignalP"/>
    </source>
</evidence>
<dbReference type="RefSeq" id="WP_345022451.1">
    <property type="nucleotide sequence ID" value="NZ_BAABDO010000050.1"/>
</dbReference>
<protein>
    <recommendedName>
        <fullName evidence="6">GH26 domain-containing protein</fullName>
    </recommendedName>
</protein>
<gene>
    <name evidence="7" type="ORF">GCM10022416_34750</name>
</gene>
<evidence type="ECO:0000259" key="6">
    <source>
        <dbReference type="PROSITE" id="PS51764"/>
    </source>
</evidence>
<evidence type="ECO:0000256" key="3">
    <source>
        <dbReference type="ARBA" id="ARBA00023295"/>
    </source>
</evidence>
<dbReference type="EMBL" id="BAABDO010000050">
    <property type="protein sequence ID" value="GAA4144239.1"/>
    <property type="molecule type" value="Genomic_DNA"/>
</dbReference>
<name>A0ABP7YZG8_9ACTN</name>
<dbReference type="PROSITE" id="PS51764">
    <property type="entry name" value="GH26"/>
    <property type="match status" value="1"/>
</dbReference>
<keyword evidence="2" id="KW-0378">Hydrolase</keyword>
<keyword evidence="3" id="KW-0326">Glycosidase</keyword>
<accession>A0ABP7YZG8</accession>
<dbReference type="Proteomes" id="UP001500266">
    <property type="component" value="Unassembled WGS sequence"/>
</dbReference>
<organism evidence="7 8">
    <name type="scientific">Actinomadura keratinilytica</name>
    <dbReference type="NCBI Taxonomy" id="547461"/>
    <lineage>
        <taxon>Bacteria</taxon>
        <taxon>Bacillati</taxon>
        <taxon>Actinomycetota</taxon>
        <taxon>Actinomycetes</taxon>
        <taxon>Streptosporangiales</taxon>
        <taxon>Thermomonosporaceae</taxon>
        <taxon>Actinomadura</taxon>
    </lineage>
</organism>
<evidence type="ECO:0000256" key="4">
    <source>
        <dbReference type="PROSITE-ProRule" id="PRU01100"/>
    </source>
</evidence>
<dbReference type="SUPFAM" id="SSF51445">
    <property type="entry name" value="(Trans)glycosidases"/>
    <property type="match status" value="1"/>
</dbReference>
<dbReference type="Gene3D" id="3.20.20.80">
    <property type="entry name" value="Glycosidases"/>
    <property type="match status" value="1"/>
</dbReference>
<evidence type="ECO:0000256" key="2">
    <source>
        <dbReference type="ARBA" id="ARBA00022801"/>
    </source>
</evidence>
<evidence type="ECO:0000313" key="7">
    <source>
        <dbReference type="EMBL" id="GAA4144239.1"/>
    </source>
</evidence>
<comment type="caution">
    <text evidence="4">Lacks conserved residue(s) required for the propagation of feature annotation.</text>
</comment>
<dbReference type="PROSITE" id="PS51257">
    <property type="entry name" value="PROKAR_LIPOPROTEIN"/>
    <property type="match status" value="1"/>
</dbReference>
<reference evidence="8" key="1">
    <citation type="journal article" date="2019" name="Int. J. Syst. Evol. Microbiol.">
        <title>The Global Catalogue of Microorganisms (GCM) 10K type strain sequencing project: providing services to taxonomists for standard genome sequencing and annotation.</title>
        <authorList>
            <consortium name="The Broad Institute Genomics Platform"/>
            <consortium name="The Broad Institute Genome Sequencing Center for Infectious Disease"/>
            <person name="Wu L."/>
            <person name="Ma J."/>
        </authorList>
    </citation>
    <scope>NUCLEOTIDE SEQUENCE [LARGE SCALE GENOMIC DNA]</scope>
    <source>
        <strain evidence="8">JCM 17316</strain>
    </source>
</reference>
<evidence type="ECO:0000313" key="8">
    <source>
        <dbReference type="Proteomes" id="UP001500266"/>
    </source>
</evidence>
<dbReference type="Pfam" id="PF02156">
    <property type="entry name" value="Glyco_hydro_26"/>
    <property type="match status" value="1"/>
</dbReference>
<dbReference type="PANTHER" id="PTHR40079:SF4">
    <property type="entry name" value="GH26 DOMAIN-CONTAINING PROTEIN-RELATED"/>
    <property type="match status" value="1"/>
</dbReference>
<dbReference type="PANTHER" id="PTHR40079">
    <property type="entry name" value="MANNAN ENDO-1,4-BETA-MANNOSIDASE E-RELATED"/>
    <property type="match status" value="1"/>
</dbReference>
<keyword evidence="8" id="KW-1185">Reference proteome</keyword>
<dbReference type="InterPro" id="IPR000805">
    <property type="entry name" value="Glyco_hydro_26"/>
</dbReference>
<dbReference type="InterPro" id="IPR017853">
    <property type="entry name" value="GH"/>
</dbReference>
<proteinExistence type="inferred from homology"/>
<feature type="domain" description="GH26" evidence="6">
    <location>
        <begin position="40"/>
        <end position="324"/>
    </location>
</feature>